<dbReference type="GO" id="GO:0005524">
    <property type="term" value="F:ATP binding"/>
    <property type="evidence" value="ECO:0007669"/>
    <property type="project" value="UniProtKB-KW"/>
</dbReference>
<dbReference type="Gene3D" id="1.10.510.10">
    <property type="entry name" value="Transferase(Phosphotransferase) domain 1"/>
    <property type="match status" value="1"/>
</dbReference>
<reference evidence="4" key="1">
    <citation type="submission" date="2024-03" db="EMBL/GenBank/DDBJ databases">
        <title>WGS assembly of Saponaria officinalis var. Norfolk2.</title>
        <authorList>
            <person name="Jenkins J."/>
            <person name="Shu S."/>
            <person name="Grimwood J."/>
            <person name="Barry K."/>
            <person name="Goodstein D."/>
            <person name="Schmutz J."/>
            <person name="Leebens-Mack J."/>
            <person name="Osbourn A."/>
        </authorList>
    </citation>
    <scope>NUCLEOTIDE SEQUENCE [LARGE SCALE GENOMIC DNA]</scope>
    <source>
        <strain evidence="4">JIC</strain>
    </source>
</reference>
<dbReference type="PANTHER" id="PTHR27005:SF468">
    <property type="entry name" value="OS01G0310500 PROTEIN"/>
    <property type="match status" value="1"/>
</dbReference>
<keyword evidence="2" id="KW-0067">ATP-binding</keyword>
<evidence type="ECO:0000259" key="3">
    <source>
        <dbReference type="PROSITE" id="PS50011"/>
    </source>
</evidence>
<dbReference type="SUPFAM" id="SSF56112">
    <property type="entry name" value="Protein kinase-like (PK-like)"/>
    <property type="match status" value="1"/>
</dbReference>
<accession>A0AAW1LRH7</accession>
<keyword evidence="1" id="KW-0547">Nucleotide-binding</keyword>
<dbReference type="PROSITE" id="PS50011">
    <property type="entry name" value="PROTEIN_KINASE_DOM"/>
    <property type="match status" value="1"/>
</dbReference>
<dbReference type="InterPro" id="IPR001245">
    <property type="entry name" value="Ser-Thr/Tyr_kinase_cat_dom"/>
</dbReference>
<dbReference type="InterPro" id="IPR000719">
    <property type="entry name" value="Prot_kinase_dom"/>
</dbReference>
<sequence>MSENNQNVLEQQIKIYSEEEIKNATNNYDVNLIALHIHEAYVYRATIDDREVVIKTPRKVDENRNPALVNHFLTDVSVAVVIQHDNMNKVYGCCLETYIPMIVYHRTSTRMVLDRYLHVDLGLRRLFTWTGRLKVATDVAYALCYMHNALSKPVIHRDIKSFCVLIDSSFHAILANGYKLTVFCVL</sequence>
<dbReference type="Proteomes" id="UP001443914">
    <property type="component" value="Unassembled WGS sequence"/>
</dbReference>
<evidence type="ECO:0000313" key="5">
    <source>
        <dbReference type="Proteomes" id="UP001443914"/>
    </source>
</evidence>
<organism evidence="4 5">
    <name type="scientific">Saponaria officinalis</name>
    <name type="common">Common soapwort</name>
    <name type="synonym">Lychnis saponaria</name>
    <dbReference type="NCBI Taxonomy" id="3572"/>
    <lineage>
        <taxon>Eukaryota</taxon>
        <taxon>Viridiplantae</taxon>
        <taxon>Streptophyta</taxon>
        <taxon>Embryophyta</taxon>
        <taxon>Tracheophyta</taxon>
        <taxon>Spermatophyta</taxon>
        <taxon>Magnoliopsida</taxon>
        <taxon>eudicotyledons</taxon>
        <taxon>Gunneridae</taxon>
        <taxon>Pentapetalae</taxon>
        <taxon>Caryophyllales</taxon>
        <taxon>Caryophyllaceae</taxon>
        <taxon>Caryophylleae</taxon>
        <taxon>Saponaria</taxon>
    </lineage>
</organism>
<comment type="caution">
    <text evidence="4">The sequence shown here is derived from an EMBL/GenBank/DDBJ whole genome shotgun (WGS) entry which is preliminary data.</text>
</comment>
<gene>
    <name evidence="4" type="ORF">RND81_04G228900</name>
</gene>
<dbReference type="GO" id="GO:0007166">
    <property type="term" value="P:cell surface receptor signaling pathway"/>
    <property type="evidence" value="ECO:0007669"/>
    <property type="project" value="InterPro"/>
</dbReference>
<protein>
    <recommendedName>
        <fullName evidence="3">Protein kinase domain-containing protein</fullName>
    </recommendedName>
</protein>
<dbReference type="Pfam" id="PF07714">
    <property type="entry name" value="PK_Tyr_Ser-Thr"/>
    <property type="match status" value="1"/>
</dbReference>
<name>A0AAW1LRH7_SAPOF</name>
<dbReference type="InterPro" id="IPR011009">
    <property type="entry name" value="Kinase-like_dom_sf"/>
</dbReference>
<evidence type="ECO:0000256" key="1">
    <source>
        <dbReference type="ARBA" id="ARBA00022741"/>
    </source>
</evidence>
<feature type="domain" description="Protein kinase" evidence="3">
    <location>
        <begin position="28"/>
        <end position="186"/>
    </location>
</feature>
<dbReference type="EMBL" id="JBDFQZ010000004">
    <property type="protein sequence ID" value="KAK9735801.1"/>
    <property type="molecule type" value="Genomic_DNA"/>
</dbReference>
<evidence type="ECO:0000256" key="2">
    <source>
        <dbReference type="ARBA" id="ARBA00022840"/>
    </source>
</evidence>
<dbReference type="GO" id="GO:0005886">
    <property type="term" value="C:plasma membrane"/>
    <property type="evidence" value="ECO:0007669"/>
    <property type="project" value="TreeGrafter"/>
</dbReference>
<dbReference type="InterPro" id="IPR045274">
    <property type="entry name" value="WAK-like"/>
</dbReference>
<keyword evidence="5" id="KW-1185">Reference proteome</keyword>
<dbReference type="AlphaFoldDB" id="A0AAW1LRH7"/>
<proteinExistence type="predicted"/>
<evidence type="ECO:0000313" key="4">
    <source>
        <dbReference type="EMBL" id="KAK9735801.1"/>
    </source>
</evidence>
<dbReference type="Gene3D" id="3.30.200.20">
    <property type="entry name" value="Phosphorylase Kinase, domain 1"/>
    <property type="match status" value="1"/>
</dbReference>
<dbReference type="PANTHER" id="PTHR27005">
    <property type="entry name" value="WALL-ASSOCIATED RECEPTOR KINASE-LIKE 21"/>
    <property type="match status" value="1"/>
</dbReference>
<dbReference type="GO" id="GO:0004674">
    <property type="term" value="F:protein serine/threonine kinase activity"/>
    <property type="evidence" value="ECO:0007669"/>
    <property type="project" value="TreeGrafter"/>
</dbReference>